<evidence type="ECO:0000313" key="3">
    <source>
        <dbReference type="Proteomes" id="UP000053825"/>
    </source>
</evidence>
<evidence type="ECO:0000256" key="1">
    <source>
        <dbReference type="SAM" id="MobiDB-lite"/>
    </source>
</evidence>
<evidence type="ECO:0000313" key="2">
    <source>
        <dbReference type="EMBL" id="KOC59535.1"/>
    </source>
</evidence>
<dbReference type="AlphaFoldDB" id="A0A0L7QLN9"/>
<gene>
    <name evidence="2" type="ORF">WH47_09057</name>
</gene>
<feature type="region of interest" description="Disordered" evidence="1">
    <location>
        <begin position="1"/>
        <end position="70"/>
    </location>
</feature>
<accession>A0A0L7QLN9</accession>
<proteinExistence type="predicted"/>
<reference evidence="2 3" key="1">
    <citation type="submission" date="2015-07" db="EMBL/GenBank/DDBJ databases">
        <title>The genome of Habropoda laboriosa.</title>
        <authorList>
            <person name="Pan H."/>
            <person name="Kapheim K."/>
        </authorList>
    </citation>
    <scope>NUCLEOTIDE SEQUENCE [LARGE SCALE GENOMIC DNA]</scope>
    <source>
        <strain evidence="2">0110345459</strain>
    </source>
</reference>
<organism evidence="2 3">
    <name type="scientific">Habropoda laboriosa</name>
    <dbReference type="NCBI Taxonomy" id="597456"/>
    <lineage>
        <taxon>Eukaryota</taxon>
        <taxon>Metazoa</taxon>
        <taxon>Ecdysozoa</taxon>
        <taxon>Arthropoda</taxon>
        <taxon>Hexapoda</taxon>
        <taxon>Insecta</taxon>
        <taxon>Pterygota</taxon>
        <taxon>Neoptera</taxon>
        <taxon>Endopterygota</taxon>
        <taxon>Hymenoptera</taxon>
        <taxon>Apocrita</taxon>
        <taxon>Aculeata</taxon>
        <taxon>Apoidea</taxon>
        <taxon>Anthophila</taxon>
        <taxon>Apidae</taxon>
        <taxon>Habropoda</taxon>
    </lineage>
</organism>
<dbReference type="Proteomes" id="UP000053825">
    <property type="component" value="Unassembled WGS sequence"/>
</dbReference>
<keyword evidence="3" id="KW-1185">Reference proteome</keyword>
<name>A0A0L7QLN9_9HYME</name>
<feature type="compositionally biased region" description="Basic and acidic residues" evidence="1">
    <location>
        <begin position="1"/>
        <end position="30"/>
    </location>
</feature>
<protein>
    <submittedName>
        <fullName evidence="2">Uncharacterized protein</fullName>
    </submittedName>
</protein>
<dbReference type="EMBL" id="KQ414914">
    <property type="protein sequence ID" value="KOC59535.1"/>
    <property type="molecule type" value="Genomic_DNA"/>
</dbReference>
<feature type="compositionally biased region" description="Polar residues" evidence="1">
    <location>
        <begin position="58"/>
        <end position="70"/>
    </location>
</feature>
<sequence length="120" mass="13049">MVWVKGRQDEPSERGKARGKRGMDVYREEPAAAAAAAASRQGSFGRPAFQRREGPTRPTHNQSSETFAGSAHSSFAKALLSILLPTHGAEQSFLTPRRELENIETAPVCIEDASPPVPMF</sequence>